<reference evidence="2" key="2">
    <citation type="submission" date="2024-10" db="UniProtKB">
        <authorList>
            <consortium name="EnsemblProtists"/>
        </authorList>
    </citation>
    <scope>IDENTIFICATION</scope>
</reference>
<dbReference type="OMA" id="YGQSSPW"/>
<keyword evidence="1" id="KW-0732">Signal</keyword>
<sequence length="305" mass="31543">MKLLAVFIAAAAAFSAPRSQTRSSPAPRSVLALRGGGGEPSEAMLQATFACNRLYASCLAEANAEVAMLRKTVAAGEDLSGFGAKADAVLADAEDKFSAGTPAGDADVAQLYADKKEELSEAVLTSIEPAFVKALAALKETALESFKAQAVGQDDLANAASAAEAAFVKGAKVCVPAKAGWGYKAERASLVAVIDAIKSQSKKASAVKQQAQQQMSTAMNYLQLQSQQMQQIQAQYAGGQGGKWSLGAAYRPPDTNINLSGSYQQGRGNLQLWMVPDEGAALLGPNGFTNGVGPANLGLSMNVHL</sequence>
<accession>A0A0D3IKW8</accession>
<dbReference type="GeneID" id="17258066"/>
<dbReference type="AlphaFoldDB" id="A0A0D3IKW8"/>
<dbReference type="EnsemblProtists" id="EOD11903">
    <property type="protein sequence ID" value="EOD11903"/>
    <property type="gene ID" value="EMIHUDRAFT_464972"/>
</dbReference>
<evidence type="ECO:0000313" key="2">
    <source>
        <dbReference type="EnsemblProtists" id="EOD11903"/>
    </source>
</evidence>
<feature type="chain" id="PRO_5044291123" evidence="1">
    <location>
        <begin position="16"/>
        <end position="305"/>
    </location>
</feature>
<dbReference type="RefSeq" id="XP_005764332.1">
    <property type="nucleotide sequence ID" value="XM_005764275.1"/>
</dbReference>
<evidence type="ECO:0000313" key="3">
    <source>
        <dbReference type="Proteomes" id="UP000013827"/>
    </source>
</evidence>
<organism evidence="2 3">
    <name type="scientific">Emiliania huxleyi (strain CCMP1516)</name>
    <dbReference type="NCBI Taxonomy" id="280463"/>
    <lineage>
        <taxon>Eukaryota</taxon>
        <taxon>Haptista</taxon>
        <taxon>Haptophyta</taxon>
        <taxon>Prymnesiophyceae</taxon>
        <taxon>Isochrysidales</taxon>
        <taxon>Noelaerhabdaceae</taxon>
        <taxon>Emiliania</taxon>
    </lineage>
</organism>
<dbReference type="KEGG" id="ehx:EMIHUDRAFT_464972"/>
<proteinExistence type="predicted"/>
<dbReference type="PaxDb" id="2903-EOD11903"/>
<keyword evidence="3" id="KW-1185">Reference proteome</keyword>
<feature type="signal peptide" evidence="1">
    <location>
        <begin position="1"/>
        <end position="15"/>
    </location>
</feature>
<dbReference type="HOGENOM" id="CLU_072238_0_0_1"/>
<dbReference type="eggNOG" id="ENOG502QWPT">
    <property type="taxonomic scope" value="Eukaryota"/>
</dbReference>
<protein>
    <submittedName>
        <fullName evidence="2">Uncharacterized protein</fullName>
    </submittedName>
</protein>
<evidence type="ECO:0000256" key="1">
    <source>
        <dbReference type="SAM" id="SignalP"/>
    </source>
</evidence>
<dbReference type="Proteomes" id="UP000013827">
    <property type="component" value="Unassembled WGS sequence"/>
</dbReference>
<reference evidence="3" key="1">
    <citation type="journal article" date="2013" name="Nature">
        <title>Pan genome of the phytoplankton Emiliania underpins its global distribution.</title>
        <authorList>
            <person name="Read B.A."/>
            <person name="Kegel J."/>
            <person name="Klute M.J."/>
            <person name="Kuo A."/>
            <person name="Lefebvre S.C."/>
            <person name="Maumus F."/>
            <person name="Mayer C."/>
            <person name="Miller J."/>
            <person name="Monier A."/>
            <person name="Salamov A."/>
            <person name="Young J."/>
            <person name="Aguilar M."/>
            <person name="Claverie J.M."/>
            <person name="Frickenhaus S."/>
            <person name="Gonzalez K."/>
            <person name="Herman E.K."/>
            <person name="Lin Y.C."/>
            <person name="Napier J."/>
            <person name="Ogata H."/>
            <person name="Sarno A.F."/>
            <person name="Shmutz J."/>
            <person name="Schroeder D."/>
            <person name="de Vargas C."/>
            <person name="Verret F."/>
            <person name="von Dassow P."/>
            <person name="Valentin K."/>
            <person name="Van de Peer Y."/>
            <person name="Wheeler G."/>
            <person name="Dacks J.B."/>
            <person name="Delwiche C.F."/>
            <person name="Dyhrman S.T."/>
            <person name="Glockner G."/>
            <person name="John U."/>
            <person name="Richards T."/>
            <person name="Worden A.Z."/>
            <person name="Zhang X."/>
            <person name="Grigoriev I.V."/>
            <person name="Allen A.E."/>
            <person name="Bidle K."/>
            <person name="Borodovsky M."/>
            <person name="Bowler C."/>
            <person name="Brownlee C."/>
            <person name="Cock J.M."/>
            <person name="Elias M."/>
            <person name="Gladyshev V.N."/>
            <person name="Groth M."/>
            <person name="Guda C."/>
            <person name="Hadaegh A."/>
            <person name="Iglesias-Rodriguez M.D."/>
            <person name="Jenkins J."/>
            <person name="Jones B.M."/>
            <person name="Lawson T."/>
            <person name="Leese F."/>
            <person name="Lindquist E."/>
            <person name="Lobanov A."/>
            <person name="Lomsadze A."/>
            <person name="Malik S.B."/>
            <person name="Marsh M.E."/>
            <person name="Mackinder L."/>
            <person name="Mock T."/>
            <person name="Mueller-Roeber B."/>
            <person name="Pagarete A."/>
            <person name="Parker M."/>
            <person name="Probert I."/>
            <person name="Quesneville H."/>
            <person name="Raines C."/>
            <person name="Rensing S.A."/>
            <person name="Riano-Pachon D.M."/>
            <person name="Richier S."/>
            <person name="Rokitta S."/>
            <person name="Shiraiwa Y."/>
            <person name="Soanes D.M."/>
            <person name="van der Giezen M."/>
            <person name="Wahlund T.M."/>
            <person name="Williams B."/>
            <person name="Wilson W."/>
            <person name="Wolfe G."/>
            <person name="Wurch L.L."/>
        </authorList>
    </citation>
    <scope>NUCLEOTIDE SEQUENCE</scope>
</reference>
<name>A0A0D3IKW8_EMIH1</name>